<accession>A0A1S8TE98</accession>
<protein>
    <submittedName>
        <fullName evidence="9">Rod shape-determining protein MreD</fullName>
    </submittedName>
</protein>
<dbReference type="Pfam" id="PF04093">
    <property type="entry name" value="MreD"/>
    <property type="match status" value="1"/>
</dbReference>
<feature type="transmembrane region" description="Helical" evidence="8">
    <location>
        <begin position="96"/>
        <end position="118"/>
    </location>
</feature>
<evidence type="ECO:0000256" key="2">
    <source>
        <dbReference type="ARBA" id="ARBA00007776"/>
    </source>
</evidence>
<feature type="transmembrane region" description="Helical" evidence="8">
    <location>
        <begin position="74"/>
        <end position="91"/>
    </location>
</feature>
<dbReference type="STRING" id="29367.CLPUN_30800"/>
<name>A0A1S8TE98_9CLOT</name>
<dbReference type="GO" id="GO:0005886">
    <property type="term" value="C:plasma membrane"/>
    <property type="evidence" value="ECO:0007669"/>
    <property type="project" value="UniProtKB-SubCell"/>
</dbReference>
<dbReference type="PIRSF" id="PIRSF037497">
    <property type="entry name" value="MreD_Clostridium/Treponema_prd"/>
    <property type="match status" value="1"/>
</dbReference>
<evidence type="ECO:0000256" key="7">
    <source>
        <dbReference type="ARBA" id="ARBA00023136"/>
    </source>
</evidence>
<evidence type="ECO:0000313" key="10">
    <source>
        <dbReference type="Proteomes" id="UP000190890"/>
    </source>
</evidence>
<evidence type="ECO:0000256" key="3">
    <source>
        <dbReference type="ARBA" id="ARBA00022475"/>
    </source>
</evidence>
<dbReference type="RefSeq" id="WP_077848151.1">
    <property type="nucleotide sequence ID" value="NZ_LZZM01000181.1"/>
</dbReference>
<comment type="similarity">
    <text evidence="2">Belongs to the MreD family.</text>
</comment>
<dbReference type="Proteomes" id="UP000190890">
    <property type="component" value="Unassembled WGS sequence"/>
</dbReference>
<keyword evidence="7 8" id="KW-0472">Membrane</keyword>
<proteinExistence type="inferred from homology"/>
<dbReference type="NCBIfam" id="TIGR03426">
    <property type="entry name" value="shape_MreD"/>
    <property type="match status" value="1"/>
</dbReference>
<sequence length="163" mass="18677">MEKLVIILVSIALLILDNSLIPFFSIRGVYPSLLFVTAIAYSIVNRKEKAVFVGVVSGILQDIFFFNGFGVNSLLNLLLCLLANYIGVGIVKEKKLIPVISIFIITIMKYLGVFTVFYLADIEIQFSKSIIMGIYNSIIMFFVYKVVMNIYDDEYSKRRWRFK</sequence>
<dbReference type="OrthoDB" id="9796616at2"/>
<evidence type="ECO:0000256" key="1">
    <source>
        <dbReference type="ARBA" id="ARBA00004651"/>
    </source>
</evidence>
<keyword evidence="10" id="KW-1185">Reference proteome</keyword>
<dbReference type="InterPro" id="IPR007227">
    <property type="entry name" value="Cell_shape_determining_MreD"/>
</dbReference>
<reference evidence="9 10" key="1">
    <citation type="submission" date="2016-05" db="EMBL/GenBank/DDBJ databases">
        <title>Microbial solvent formation.</title>
        <authorList>
            <person name="Poehlein A."/>
            <person name="Montoya Solano J.D."/>
            <person name="Flitsch S."/>
            <person name="Krabben P."/>
            <person name="Duerre P."/>
            <person name="Daniel R."/>
        </authorList>
    </citation>
    <scope>NUCLEOTIDE SEQUENCE [LARGE SCALE GENOMIC DNA]</scope>
    <source>
        <strain evidence="9 10">DSM 2619</strain>
    </source>
</reference>
<keyword evidence="4 8" id="KW-0812">Transmembrane</keyword>
<keyword evidence="5" id="KW-0133">Cell shape</keyword>
<dbReference type="EMBL" id="LZZM01000181">
    <property type="protein sequence ID" value="OOM75725.1"/>
    <property type="molecule type" value="Genomic_DNA"/>
</dbReference>
<evidence type="ECO:0000256" key="6">
    <source>
        <dbReference type="ARBA" id="ARBA00022989"/>
    </source>
</evidence>
<keyword evidence="3" id="KW-1003">Cell membrane</keyword>
<gene>
    <name evidence="9" type="ORF">CLPUN_30800</name>
</gene>
<organism evidence="9 10">
    <name type="scientific">Clostridium puniceum</name>
    <dbReference type="NCBI Taxonomy" id="29367"/>
    <lineage>
        <taxon>Bacteria</taxon>
        <taxon>Bacillati</taxon>
        <taxon>Bacillota</taxon>
        <taxon>Clostridia</taxon>
        <taxon>Eubacteriales</taxon>
        <taxon>Clostridiaceae</taxon>
        <taxon>Clostridium</taxon>
    </lineage>
</organism>
<dbReference type="AlphaFoldDB" id="A0A1S8TE98"/>
<feature type="transmembrane region" description="Helical" evidence="8">
    <location>
        <begin position="130"/>
        <end position="151"/>
    </location>
</feature>
<keyword evidence="6 8" id="KW-1133">Transmembrane helix</keyword>
<evidence type="ECO:0000256" key="4">
    <source>
        <dbReference type="ARBA" id="ARBA00022692"/>
    </source>
</evidence>
<evidence type="ECO:0000256" key="5">
    <source>
        <dbReference type="ARBA" id="ARBA00022960"/>
    </source>
</evidence>
<comment type="caution">
    <text evidence="9">The sequence shown here is derived from an EMBL/GenBank/DDBJ whole genome shotgun (WGS) entry which is preliminary data.</text>
</comment>
<dbReference type="GO" id="GO:0008360">
    <property type="term" value="P:regulation of cell shape"/>
    <property type="evidence" value="ECO:0007669"/>
    <property type="project" value="UniProtKB-KW"/>
</dbReference>
<dbReference type="InterPro" id="IPR017225">
    <property type="entry name" value="Cell_shape_determin_MreD_prd"/>
</dbReference>
<evidence type="ECO:0000256" key="8">
    <source>
        <dbReference type="SAM" id="Phobius"/>
    </source>
</evidence>
<comment type="subcellular location">
    <subcellularLocation>
        <location evidence="1">Cell membrane</location>
        <topology evidence="1">Multi-pass membrane protein</topology>
    </subcellularLocation>
</comment>
<evidence type="ECO:0000313" key="9">
    <source>
        <dbReference type="EMBL" id="OOM75725.1"/>
    </source>
</evidence>